<evidence type="ECO:0000256" key="1">
    <source>
        <dbReference type="SAM" id="Phobius"/>
    </source>
</evidence>
<feature type="transmembrane region" description="Helical" evidence="1">
    <location>
        <begin position="135"/>
        <end position="154"/>
    </location>
</feature>
<keyword evidence="3" id="KW-1185">Reference proteome</keyword>
<evidence type="ECO:0000313" key="2">
    <source>
        <dbReference type="EMBL" id="MFD1040158.1"/>
    </source>
</evidence>
<gene>
    <name evidence="2" type="ORF">ACFQ3N_17435</name>
</gene>
<organism evidence="2 3">
    <name type="scientific">Virgibacillus byunsanensis</name>
    <dbReference type="NCBI Taxonomy" id="570945"/>
    <lineage>
        <taxon>Bacteria</taxon>
        <taxon>Bacillati</taxon>
        <taxon>Bacillota</taxon>
        <taxon>Bacilli</taxon>
        <taxon>Bacillales</taxon>
        <taxon>Bacillaceae</taxon>
        <taxon>Virgibacillus</taxon>
    </lineage>
</organism>
<reference evidence="3" key="1">
    <citation type="journal article" date="2019" name="Int. J. Syst. Evol. Microbiol.">
        <title>The Global Catalogue of Microorganisms (GCM) 10K type strain sequencing project: providing services to taxonomists for standard genome sequencing and annotation.</title>
        <authorList>
            <consortium name="The Broad Institute Genomics Platform"/>
            <consortium name="The Broad Institute Genome Sequencing Center for Infectious Disease"/>
            <person name="Wu L."/>
            <person name="Ma J."/>
        </authorList>
    </citation>
    <scope>NUCLEOTIDE SEQUENCE [LARGE SCALE GENOMIC DNA]</scope>
    <source>
        <strain evidence="3">CCUG 56754</strain>
    </source>
</reference>
<evidence type="ECO:0000313" key="3">
    <source>
        <dbReference type="Proteomes" id="UP001597040"/>
    </source>
</evidence>
<accession>A0ABW3LPZ1</accession>
<sequence length="165" mass="18497">MEEKFEVYINNMTNKLDCSEAEKAEVTEEIQDHLLLLKEEFIRNGYSEEQAVDLSITAFGEETRIGSELQKAMFPCRNLVKWIGTSLSLLLALFLLSEGITLWNIGSTVDGAGIGIHFLGFEINDHVLVQRIPSYAAGFMVASLLTALVPLVLFRKKLVKFKILS</sequence>
<feature type="transmembrane region" description="Helical" evidence="1">
    <location>
        <begin position="79"/>
        <end position="97"/>
    </location>
</feature>
<dbReference type="RefSeq" id="WP_390363973.1">
    <property type="nucleotide sequence ID" value="NZ_JBHTKJ010000061.1"/>
</dbReference>
<protein>
    <submittedName>
        <fullName evidence="2">Permease prefix domain 1-containing protein</fullName>
    </submittedName>
</protein>
<dbReference type="NCBIfam" id="NF038403">
    <property type="entry name" value="perm_prefix_1"/>
    <property type="match status" value="1"/>
</dbReference>
<keyword evidence="1" id="KW-0812">Transmembrane</keyword>
<proteinExistence type="predicted"/>
<keyword evidence="1" id="KW-1133">Transmembrane helix</keyword>
<dbReference type="Proteomes" id="UP001597040">
    <property type="component" value="Unassembled WGS sequence"/>
</dbReference>
<name>A0ABW3LPZ1_9BACI</name>
<dbReference type="InterPro" id="IPR047928">
    <property type="entry name" value="Perm_prefix_1"/>
</dbReference>
<dbReference type="EMBL" id="JBHTKJ010000061">
    <property type="protein sequence ID" value="MFD1040158.1"/>
    <property type="molecule type" value="Genomic_DNA"/>
</dbReference>
<comment type="caution">
    <text evidence="2">The sequence shown here is derived from an EMBL/GenBank/DDBJ whole genome shotgun (WGS) entry which is preliminary data.</text>
</comment>
<keyword evidence="1" id="KW-0472">Membrane</keyword>